<protein>
    <recommendedName>
        <fullName evidence="1">DUF4365 domain-containing protein</fullName>
    </recommendedName>
</protein>
<name>A0ABM8B7Y0_9BIFI</name>
<evidence type="ECO:0000313" key="3">
    <source>
        <dbReference type="Proteomes" id="UP001321766"/>
    </source>
</evidence>
<organism evidence="2 3">
    <name type="scientific">Bombiscardovia nodaiensis</name>
    <dbReference type="NCBI Taxonomy" id="2932181"/>
    <lineage>
        <taxon>Bacteria</taxon>
        <taxon>Bacillati</taxon>
        <taxon>Actinomycetota</taxon>
        <taxon>Actinomycetes</taxon>
        <taxon>Bifidobacteriales</taxon>
        <taxon>Bifidobacteriaceae</taxon>
        <taxon>Bombiscardovia</taxon>
    </lineage>
</organism>
<evidence type="ECO:0000259" key="1">
    <source>
        <dbReference type="Pfam" id="PF14280"/>
    </source>
</evidence>
<gene>
    <name evidence="2" type="ORF">KIM372_08150</name>
</gene>
<accession>A0ABM8B7Y0</accession>
<dbReference type="Pfam" id="PF14280">
    <property type="entry name" value="DUF4365"/>
    <property type="match status" value="1"/>
</dbReference>
<feature type="domain" description="DUF4365" evidence="1">
    <location>
        <begin position="18"/>
        <end position="154"/>
    </location>
</feature>
<dbReference type="EMBL" id="AP026798">
    <property type="protein sequence ID" value="BDR52908.1"/>
    <property type="molecule type" value="Genomic_DNA"/>
</dbReference>
<reference evidence="2 3" key="1">
    <citation type="journal article" date="2023" name="Microbiol. Spectr.">
        <title>Symbiosis of Carpenter Bees with Uncharacterized Lactic Acid Bacteria Showing NAD Auxotrophy.</title>
        <authorList>
            <person name="Kawasaki S."/>
            <person name="Ozawa K."/>
            <person name="Mori T."/>
            <person name="Yamamoto A."/>
            <person name="Ito M."/>
            <person name="Ohkuma M."/>
            <person name="Sakamoto M."/>
            <person name="Matsutani M."/>
        </authorList>
    </citation>
    <scope>NUCLEOTIDE SEQUENCE [LARGE SCALE GENOMIC DNA]</scope>
    <source>
        <strain evidence="2 3">Kim37-2</strain>
    </source>
</reference>
<evidence type="ECO:0000313" key="2">
    <source>
        <dbReference type="EMBL" id="BDR52908.1"/>
    </source>
</evidence>
<dbReference type="Proteomes" id="UP001321766">
    <property type="component" value="Chromosome"/>
</dbReference>
<keyword evidence="3" id="KW-1185">Reference proteome</keyword>
<sequence length="953" mass="108694">MRQYKGVKLPASLLKGAKGEQAVENILSRDFGWYVLPHGNIDFGTDIWAMPVSGERVPSYSMLGIQVKTGGSYFRSPHKVNDIVEGWWFPFTTDHLISWTNGRINHIVVLLDDSCNKAYWAKIDSEAIEKSHKKPRVLVRKDHCLTTVFKDELAEFACLPFSKKEWSGSAWNGIGNLKSEERIRYALLASRAVSPHVNKPSKDMQGYEALASVAYGNEYGVEWSWEMEELSTAMQVNPPQPVPLTKNEAKSSDDWCWRAAEALYEYKVESNTDQISLLRLTSRLPEERAASSILQLITMINEGDWENCLTYADTALTYDDYTDIDRAWLLTWRAWIQFELGAVKAATITSSDAARYCLGYPEDLTSLGLLGACMELMFHANFILTSNERTKESHDYTGDVIQYGDNPIYWWLGNQERAIADSLIDASFKNFTKDKSTTDYANMHTLVTLELQSALIGNRSYWKRYRTRLGKLLFSEALSNHDEKYMQIALENLRSAANHRDFQQGLYSAKSEMTRSFMEKISNSLDLSKSTQSTAFNDLTLAKAASNCMTSSKADTIAKWCMSTILRPEEWARKVRPTFIYIVEILKVLSACYLSTSQPCKKQIHGWFVHFPTINNQLTSQEFYQLIRQFPQNFWKTKTLKKLIRRRDSKTLCNFYERQMSLLDEEYKQIRHAKLSNGDFTLIQSIKDVEALTRCESKAIAKNAFVFLDSRIEQYNKMSVKSHGTENLAIFSIIAVGLKYHQSVDWNQVAAILENPAFFPESKIPALNLIAAYGKSLPVSAKQLLKESLMVFARNEKTNSELFQDENTDSQKVAFEAAASLSCTKTQKIDILNETIDKQLFDSAARIIGHNNLHQQVPILMMLLAMPETNRSGAAARALTQLILHDHSNDYEIHELHMLVEHGTLLQQQNIAVAILEESEYLSKQTAWIRNEILRKVTNPLQIQLTAIKVKEK</sequence>
<proteinExistence type="predicted"/>
<dbReference type="InterPro" id="IPR025375">
    <property type="entry name" value="DUF4365"/>
</dbReference>